<sequence>MIVLITASINASQQLDSKVCIEQPSTHYAQQNGWTSQLTHSICQEVICYIEADISCIDAILFTVDSRNMGISVIRKIPIEVLYKAGCTE</sequence>
<gene>
    <name evidence="1" type="ORF">ORQ98_04075</name>
</gene>
<name>A0ABT5U440_9GAMM</name>
<dbReference type="Proteomes" id="UP001528823">
    <property type="component" value="Unassembled WGS sequence"/>
</dbReference>
<dbReference type="EMBL" id="JAPMOU010000003">
    <property type="protein sequence ID" value="MDE1461135.1"/>
    <property type="molecule type" value="Genomic_DNA"/>
</dbReference>
<dbReference type="RefSeq" id="WP_274687502.1">
    <property type="nucleotide sequence ID" value="NZ_JAPMOU010000003.1"/>
</dbReference>
<comment type="caution">
    <text evidence="1">The sequence shown here is derived from an EMBL/GenBank/DDBJ whole genome shotgun (WGS) entry which is preliminary data.</text>
</comment>
<evidence type="ECO:0000313" key="2">
    <source>
        <dbReference type="Proteomes" id="UP001528823"/>
    </source>
</evidence>
<accession>A0ABT5U440</accession>
<organism evidence="1 2">
    <name type="scientific">Spartinivicinus poritis</name>
    <dbReference type="NCBI Taxonomy" id="2994640"/>
    <lineage>
        <taxon>Bacteria</taxon>
        <taxon>Pseudomonadati</taxon>
        <taxon>Pseudomonadota</taxon>
        <taxon>Gammaproteobacteria</taxon>
        <taxon>Oceanospirillales</taxon>
        <taxon>Zooshikellaceae</taxon>
        <taxon>Spartinivicinus</taxon>
    </lineage>
</organism>
<protein>
    <submittedName>
        <fullName evidence="1">Uncharacterized protein</fullName>
    </submittedName>
</protein>
<keyword evidence="2" id="KW-1185">Reference proteome</keyword>
<evidence type="ECO:0000313" key="1">
    <source>
        <dbReference type="EMBL" id="MDE1461135.1"/>
    </source>
</evidence>
<reference evidence="1 2" key="1">
    <citation type="submission" date="2022-11" db="EMBL/GenBank/DDBJ databases">
        <title>Spartinivicinus poritis sp. nov., isolated from scleractinian coral Porites lutea.</title>
        <authorList>
            <person name="Zhang G."/>
            <person name="Cai L."/>
            <person name="Wei Q."/>
        </authorList>
    </citation>
    <scope>NUCLEOTIDE SEQUENCE [LARGE SCALE GENOMIC DNA]</scope>
    <source>
        <strain evidence="1 2">A2-2</strain>
    </source>
</reference>
<proteinExistence type="predicted"/>